<name>A0ABQ5DE40_9ASTR</name>
<reference evidence="2" key="1">
    <citation type="journal article" date="2022" name="Int. J. Mol. Sci.">
        <title>Draft Genome of Tanacetum Coccineum: Genomic Comparison of Closely Related Tanacetum-Family Plants.</title>
        <authorList>
            <person name="Yamashiro T."/>
            <person name="Shiraishi A."/>
            <person name="Nakayama K."/>
            <person name="Satake H."/>
        </authorList>
    </citation>
    <scope>NUCLEOTIDE SEQUENCE</scope>
</reference>
<comment type="caution">
    <text evidence="2">The sequence shown here is derived from an EMBL/GenBank/DDBJ whole genome shotgun (WGS) entry which is preliminary data.</text>
</comment>
<dbReference type="EMBL" id="BQNB010015174">
    <property type="protein sequence ID" value="GJT36843.1"/>
    <property type="molecule type" value="Genomic_DNA"/>
</dbReference>
<gene>
    <name evidence="2" type="ORF">Tco_0936708</name>
</gene>
<evidence type="ECO:0000313" key="2">
    <source>
        <dbReference type="EMBL" id="GJT36843.1"/>
    </source>
</evidence>
<proteinExistence type="predicted"/>
<protein>
    <submittedName>
        <fullName evidence="2">Uncharacterized protein</fullName>
    </submittedName>
</protein>
<evidence type="ECO:0000256" key="1">
    <source>
        <dbReference type="SAM" id="MobiDB-lite"/>
    </source>
</evidence>
<reference evidence="2" key="2">
    <citation type="submission" date="2022-01" db="EMBL/GenBank/DDBJ databases">
        <authorList>
            <person name="Yamashiro T."/>
            <person name="Shiraishi A."/>
            <person name="Satake H."/>
            <person name="Nakayama K."/>
        </authorList>
    </citation>
    <scope>NUCLEOTIDE SEQUENCE</scope>
</reference>
<sequence>MQWLADKFKIHEELDPLTMDGLRDYWKKVVNGNEISEYEENTNEEFDNQDTPYALWNEQDHAEQSSSHECHALDPPEAAYYNKSDDPDEEYIARRLQIVKKVTMYTLPQLMSSEMEPSIPYKVMSNLNVLGLRVIDRILDYTYGTLIVNMDFGGHEVKAIIHHLILYP</sequence>
<feature type="compositionally biased region" description="Basic and acidic residues" evidence="1">
    <location>
        <begin position="59"/>
        <end position="74"/>
    </location>
</feature>
<keyword evidence="3" id="KW-1185">Reference proteome</keyword>
<accession>A0ABQ5DE40</accession>
<dbReference type="Proteomes" id="UP001151760">
    <property type="component" value="Unassembled WGS sequence"/>
</dbReference>
<feature type="region of interest" description="Disordered" evidence="1">
    <location>
        <begin position="59"/>
        <end position="79"/>
    </location>
</feature>
<evidence type="ECO:0000313" key="3">
    <source>
        <dbReference type="Proteomes" id="UP001151760"/>
    </source>
</evidence>
<organism evidence="2 3">
    <name type="scientific">Tanacetum coccineum</name>
    <dbReference type="NCBI Taxonomy" id="301880"/>
    <lineage>
        <taxon>Eukaryota</taxon>
        <taxon>Viridiplantae</taxon>
        <taxon>Streptophyta</taxon>
        <taxon>Embryophyta</taxon>
        <taxon>Tracheophyta</taxon>
        <taxon>Spermatophyta</taxon>
        <taxon>Magnoliopsida</taxon>
        <taxon>eudicotyledons</taxon>
        <taxon>Gunneridae</taxon>
        <taxon>Pentapetalae</taxon>
        <taxon>asterids</taxon>
        <taxon>campanulids</taxon>
        <taxon>Asterales</taxon>
        <taxon>Asteraceae</taxon>
        <taxon>Asteroideae</taxon>
        <taxon>Anthemideae</taxon>
        <taxon>Anthemidinae</taxon>
        <taxon>Tanacetum</taxon>
    </lineage>
</organism>